<evidence type="ECO:0000256" key="4">
    <source>
        <dbReference type="ARBA" id="ARBA00023002"/>
    </source>
</evidence>
<comment type="similarity">
    <text evidence="1">Belongs to the FAD-dependent oxidoreductase family.</text>
</comment>
<evidence type="ECO:0000313" key="7">
    <source>
        <dbReference type="EMBL" id="KAF9531421.1"/>
    </source>
</evidence>
<dbReference type="SUPFAM" id="SSF51905">
    <property type="entry name" value="FAD/NAD(P)-binding domain"/>
    <property type="match status" value="1"/>
</dbReference>
<dbReference type="Pfam" id="PF07992">
    <property type="entry name" value="Pyr_redox_2"/>
    <property type="match status" value="1"/>
</dbReference>
<evidence type="ECO:0000256" key="5">
    <source>
        <dbReference type="SAM" id="Phobius"/>
    </source>
</evidence>
<evidence type="ECO:0000256" key="1">
    <source>
        <dbReference type="ARBA" id="ARBA00006442"/>
    </source>
</evidence>
<comment type="caution">
    <text evidence="7">The sequence shown here is derived from an EMBL/GenBank/DDBJ whole genome shotgun (WGS) entry which is preliminary data.</text>
</comment>
<evidence type="ECO:0000259" key="6">
    <source>
        <dbReference type="Pfam" id="PF07992"/>
    </source>
</evidence>
<feature type="domain" description="FAD/NAD(P)-binding" evidence="6">
    <location>
        <begin position="4"/>
        <end position="290"/>
    </location>
</feature>
<evidence type="ECO:0000256" key="2">
    <source>
        <dbReference type="ARBA" id="ARBA00022630"/>
    </source>
</evidence>
<feature type="transmembrane region" description="Helical" evidence="5">
    <location>
        <begin position="331"/>
        <end position="349"/>
    </location>
</feature>
<dbReference type="GO" id="GO:0050660">
    <property type="term" value="F:flavin adenine dinucleotide binding"/>
    <property type="evidence" value="ECO:0007669"/>
    <property type="project" value="TreeGrafter"/>
</dbReference>
<dbReference type="PANTHER" id="PTHR43735:SF3">
    <property type="entry name" value="FERROPTOSIS SUPPRESSOR PROTEIN 1"/>
    <property type="match status" value="1"/>
</dbReference>
<dbReference type="GO" id="GO:0005737">
    <property type="term" value="C:cytoplasm"/>
    <property type="evidence" value="ECO:0007669"/>
    <property type="project" value="TreeGrafter"/>
</dbReference>
<keyword evidence="3" id="KW-0274">FAD</keyword>
<evidence type="ECO:0000313" key="8">
    <source>
        <dbReference type="Proteomes" id="UP000807306"/>
    </source>
</evidence>
<name>A0A9P6JSK0_9AGAR</name>
<keyword evidence="5" id="KW-0812">Transmembrane</keyword>
<dbReference type="AlphaFoldDB" id="A0A9P6JSK0"/>
<dbReference type="InterPro" id="IPR036188">
    <property type="entry name" value="FAD/NAD-bd_sf"/>
</dbReference>
<reference evidence="7" key="1">
    <citation type="submission" date="2020-11" db="EMBL/GenBank/DDBJ databases">
        <authorList>
            <consortium name="DOE Joint Genome Institute"/>
            <person name="Ahrendt S."/>
            <person name="Riley R."/>
            <person name="Andreopoulos W."/>
            <person name="Labutti K."/>
            <person name="Pangilinan J."/>
            <person name="Ruiz-Duenas F.J."/>
            <person name="Barrasa J.M."/>
            <person name="Sanchez-Garcia M."/>
            <person name="Camarero S."/>
            <person name="Miyauchi S."/>
            <person name="Serrano A."/>
            <person name="Linde D."/>
            <person name="Babiker R."/>
            <person name="Drula E."/>
            <person name="Ayuso-Fernandez I."/>
            <person name="Pacheco R."/>
            <person name="Padilla G."/>
            <person name="Ferreira P."/>
            <person name="Barriuso J."/>
            <person name="Kellner H."/>
            <person name="Castanera R."/>
            <person name="Alfaro M."/>
            <person name="Ramirez L."/>
            <person name="Pisabarro A.G."/>
            <person name="Kuo A."/>
            <person name="Tritt A."/>
            <person name="Lipzen A."/>
            <person name="He G."/>
            <person name="Yan M."/>
            <person name="Ng V."/>
            <person name="Cullen D."/>
            <person name="Martin F."/>
            <person name="Rosso M.-N."/>
            <person name="Henrissat B."/>
            <person name="Hibbett D."/>
            <person name="Martinez A.T."/>
            <person name="Grigoriev I.V."/>
        </authorList>
    </citation>
    <scope>NUCLEOTIDE SEQUENCE</scope>
    <source>
        <strain evidence="7">CBS 506.95</strain>
    </source>
</reference>
<organism evidence="7 8">
    <name type="scientific">Crepidotus variabilis</name>
    <dbReference type="NCBI Taxonomy" id="179855"/>
    <lineage>
        <taxon>Eukaryota</taxon>
        <taxon>Fungi</taxon>
        <taxon>Dikarya</taxon>
        <taxon>Basidiomycota</taxon>
        <taxon>Agaricomycotina</taxon>
        <taxon>Agaricomycetes</taxon>
        <taxon>Agaricomycetidae</taxon>
        <taxon>Agaricales</taxon>
        <taxon>Agaricineae</taxon>
        <taxon>Crepidotaceae</taxon>
        <taxon>Crepidotus</taxon>
    </lineage>
</organism>
<dbReference type="PRINTS" id="PR00368">
    <property type="entry name" value="FADPNR"/>
</dbReference>
<keyword evidence="4" id="KW-0560">Oxidoreductase</keyword>
<dbReference type="Proteomes" id="UP000807306">
    <property type="component" value="Unassembled WGS sequence"/>
</dbReference>
<dbReference type="PRINTS" id="PR00469">
    <property type="entry name" value="PNDRDTASEII"/>
</dbReference>
<keyword evidence="2" id="KW-0285">Flavoprotein</keyword>
<evidence type="ECO:0000256" key="3">
    <source>
        <dbReference type="ARBA" id="ARBA00022827"/>
    </source>
</evidence>
<dbReference type="PANTHER" id="PTHR43735">
    <property type="entry name" value="APOPTOSIS-INDUCING FACTOR 1"/>
    <property type="match status" value="1"/>
</dbReference>
<dbReference type="InterPro" id="IPR023753">
    <property type="entry name" value="FAD/NAD-binding_dom"/>
</dbReference>
<dbReference type="GO" id="GO:0004174">
    <property type="term" value="F:electron-transferring-flavoprotein dehydrogenase activity"/>
    <property type="evidence" value="ECO:0007669"/>
    <property type="project" value="TreeGrafter"/>
</dbReference>
<keyword evidence="5" id="KW-0472">Membrane</keyword>
<keyword evidence="5" id="KW-1133">Transmembrane helix</keyword>
<protein>
    <submittedName>
        <fullName evidence="7">FAD/NAD(P)-binding domain-containing protein</fullName>
    </submittedName>
</protein>
<keyword evidence="8" id="KW-1185">Reference proteome</keyword>
<dbReference type="EMBL" id="MU157835">
    <property type="protein sequence ID" value="KAF9531421.1"/>
    <property type="molecule type" value="Genomic_DNA"/>
</dbReference>
<dbReference type="OrthoDB" id="202203at2759"/>
<accession>A0A9P6JSK0</accession>
<proteinExistence type="inferred from homology"/>
<dbReference type="Gene3D" id="3.50.50.100">
    <property type="match status" value="1"/>
</dbReference>
<sequence>MTQNIVIVGGGVAGLTIFKELSPKLVKNPDTNVILIDPRPFHLHMISSLRMIVTEEGNRSVMPHPPSFNSGNKRVIHSKVTSITDNDNGHFVTLANGETVDFSVLVLATGGHWSGPLAFGNDQAEVSEKVSEWRRKFKNSRNVVLIGGGAVGFELAGEIKDFHPNTKVTIVHKQLLPLNNAYTDRWRRYILSRAQKRGIDIVLDDAVDDLTLANGKILTRGNRSIPADLVVPTFGSRPNTEYIKTFDASVLNSAGEVRVQPTLQVTGHPRIFAAGDIIEWKEEKQALKAGNHAKVIITNILSLLNGSGKLKEYKSGFEMIILTDGPNGGTSYFGLLWGLIFGGWFTRLLKSKSLLIDMMKTSYGLDK</sequence>
<gene>
    <name evidence="7" type="ORF">CPB83DRAFT_848997</name>
</gene>